<dbReference type="EMBL" id="GBRH01180056">
    <property type="protein sequence ID" value="JAE17840.1"/>
    <property type="molecule type" value="Transcribed_RNA"/>
</dbReference>
<reference evidence="1" key="1">
    <citation type="submission" date="2014-09" db="EMBL/GenBank/DDBJ databases">
        <authorList>
            <person name="Magalhaes I.L.F."/>
            <person name="Oliveira U."/>
            <person name="Santos F.R."/>
            <person name="Vidigal T.H.D.A."/>
            <person name="Brescovit A.D."/>
            <person name="Santos A.J."/>
        </authorList>
    </citation>
    <scope>NUCLEOTIDE SEQUENCE</scope>
    <source>
        <tissue evidence="1">Shoot tissue taken approximately 20 cm above the soil surface</tissue>
    </source>
</reference>
<proteinExistence type="predicted"/>
<dbReference type="AlphaFoldDB" id="A0A0A9FYC3"/>
<evidence type="ECO:0000313" key="1">
    <source>
        <dbReference type="EMBL" id="JAE17840.1"/>
    </source>
</evidence>
<sequence>MVRKAEYQKWTEIHILHLLGFQLYLSRRLLE</sequence>
<accession>A0A0A9FYC3</accession>
<protein>
    <submittedName>
        <fullName evidence="1">Uncharacterized protein</fullName>
    </submittedName>
</protein>
<name>A0A0A9FYC3_ARUDO</name>
<organism evidence="1">
    <name type="scientific">Arundo donax</name>
    <name type="common">Giant reed</name>
    <name type="synonym">Donax arundinaceus</name>
    <dbReference type="NCBI Taxonomy" id="35708"/>
    <lineage>
        <taxon>Eukaryota</taxon>
        <taxon>Viridiplantae</taxon>
        <taxon>Streptophyta</taxon>
        <taxon>Embryophyta</taxon>
        <taxon>Tracheophyta</taxon>
        <taxon>Spermatophyta</taxon>
        <taxon>Magnoliopsida</taxon>
        <taxon>Liliopsida</taxon>
        <taxon>Poales</taxon>
        <taxon>Poaceae</taxon>
        <taxon>PACMAD clade</taxon>
        <taxon>Arundinoideae</taxon>
        <taxon>Arundineae</taxon>
        <taxon>Arundo</taxon>
    </lineage>
</organism>
<reference evidence="1" key="2">
    <citation type="journal article" date="2015" name="Data Brief">
        <title>Shoot transcriptome of the giant reed, Arundo donax.</title>
        <authorList>
            <person name="Barrero R.A."/>
            <person name="Guerrero F.D."/>
            <person name="Moolhuijzen P."/>
            <person name="Goolsby J.A."/>
            <person name="Tidwell J."/>
            <person name="Bellgard S.E."/>
            <person name="Bellgard M.I."/>
        </authorList>
    </citation>
    <scope>NUCLEOTIDE SEQUENCE</scope>
    <source>
        <tissue evidence="1">Shoot tissue taken approximately 20 cm above the soil surface</tissue>
    </source>
</reference>